<accession>A0ABU1AVS7</accession>
<dbReference type="Pfam" id="PF08282">
    <property type="entry name" value="Hydrolase_3"/>
    <property type="match status" value="1"/>
</dbReference>
<gene>
    <name evidence="1" type="ORF">QEH52_11775</name>
</gene>
<dbReference type="PANTHER" id="PTHR10000:SF8">
    <property type="entry name" value="HAD SUPERFAMILY HYDROLASE-LIKE, TYPE 3"/>
    <property type="match status" value="1"/>
</dbReference>
<dbReference type="InterPro" id="IPR036412">
    <property type="entry name" value="HAD-like_sf"/>
</dbReference>
<keyword evidence="2" id="KW-1185">Reference proteome</keyword>
<protein>
    <submittedName>
        <fullName evidence="1">HAD hydrolase family protein</fullName>
    </submittedName>
</protein>
<organism evidence="1 2">
    <name type="scientific">Thalassobacterium maritimum</name>
    <dbReference type="NCBI Taxonomy" id="3041265"/>
    <lineage>
        <taxon>Bacteria</taxon>
        <taxon>Pseudomonadati</taxon>
        <taxon>Verrucomicrobiota</taxon>
        <taxon>Opitutia</taxon>
        <taxon>Puniceicoccales</taxon>
        <taxon>Coraliomargaritaceae</taxon>
        <taxon>Thalassobacterium</taxon>
    </lineage>
</organism>
<dbReference type="RefSeq" id="WP_308950676.1">
    <property type="nucleotide sequence ID" value="NZ_JARXHW010000026.1"/>
</dbReference>
<comment type="caution">
    <text evidence="1">The sequence shown here is derived from an EMBL/GenBank/DDBJ whole genome shotgun (WGS) entry which is preliminary data.</text>
</comment>
<evidence type="ECO:0000313" key="2">
    <source>
        <dbReference type="Proteomes" id="UP001225316"/>
    </source>
</evidence>
<dbReference type="GO" id="GO:0016787">
    <property type="term" value="F:hydrolase activity"/>
    <property type="evidence" value="ECO:0007669"/>
    <property type="project" value="UniProtKB-KW"/>
</dbReference>
<evidence type="ECO:0000313" key="1">
    <source>
        <dbReference type="EMBL" id="MDQ8208191.1"/>
    </source>
</evidence>
<name>A0ABU1AVS7_9BACT</name>
<reference evidence="1 2" key="1">
    <citation type="submission" date="2023-04" db="EMBL/GenBank/DDBJ databases">
        <title>A novel bacteria isolated from coastal sediment.</title>
        <authorList>
            <person name="Liu X.-J."/>
            <person name="Du Z.-J."/>
        </authorList>
    </citation>
    <scope>NUCLEOTIDE SEQUENCE [LARGE SCALE GENOMIC DNA]</scope>
    <source>
        <strain evidence="1 2">SDUM461003</strain>
    </source>
</reference>
<dbReference type="InterPro" id="IPR023214">
    <property type="entry name" value="HAD_sf"/>
</dbReference>
<dbReference type="Gene3D" id="3.40.50.1000">
    <property type="entry name" value="HAD superfamily/HAD-like"/>
    <property type="match status" value="2"/>
</dbReference>
<keyword evidence="1" id="KW-0378">Hydrolase</keyword>
<dbReference type="SUPFAM" id="SSF56784">
    <property type="entry name" value="HAD-like"/>
    <property type="match status" value="1"/>
</dbReference>
<dbReference type="Proteomes" id="UP001225316">
    <property type="component" value="Unassembled WGS sequence"/>
</dbReference>
<sequence length="312" mass="34549">MNEQSGSFSMGRDKVSDTDIYYTMLSAEIKIIFQDVDGCLNPEDGEGFGVAVDWQPSTRQIAMLQAIDAAVEASSLTHFVINTGRPWALVRNLVQHFKSSKARYFLLEHACVLYDRERAAFINCAQLAASHDLPELASRYRNIEIIETLFDWYRHRGQALLEAHYRADLTPVEKIGNLSFVIPEGVDGAEMLTRIEALAREELEGAQVDQLDFLRSDRYIDILPGIHKLDGIHLLTAHLGLSLDQALAVGDFLNDLPVFESFSRVMCPVNAHPQIKELTRAKGAGGHVSRLPYGAALLELLKPVSTAGDSGA</sequence>
<dbReference type="PANTHER" id="PTHR10000">
    <property type="entry name" value="PHOSPHOSERINE PHOSPHATASE"/>
    <property type="match status" value="1"/>
</dbReference>
<dbReference type="EMBL" id="JARXHW010000026">
    <property type="protein sequence ID" value="MDQ8208191.1"/>
    <property type="molecule type" value="Genomic_DNA"/>
</dbReference>
<proteinExistence type="predicted"/>